<accession>A0A8J8BC92</accession>
<feature type="transmembrane region" description="Helical" evidence="1">
    <location>
        <begin position="12"/>
        <end position="31"/>
    </location>
</feature>
<dbReference type="AlphaFoldDB" id="A0A8J8BC92"/>
<gene>
    <name evidence="2" type="ORF">KGA66_17625</name>
</gene>
<name>A0A8J8BC92_9ACTN</name>
<organism evidence="2 3">
    <name type="scientific">Actinocrinis puniceicyclus</name>
    <dbReference type="NCBI Taxonomy" id="977794"/>
    <lineage>
        <taxon>Bacteria</taxon>
        <taxon>Bacillati</taxon>
        <taxon>Actinomycetota</taxon>
        <taxon>Actinomycetes</taxon>
        <taxon>Catenulisporales</taxon>
        <taxon>Actinospicaceae</taxon>
        <taxon>Actinocrinis</taxon>
    </lineage>
</organism>
<dbReference type="RefSeq" id="WP_211469243.1">
    <property type="nucleotide sequence ID" value="NZ_JAGSXH010000063.1"/>
</dbReference>
<dbReference type="PROSITE" id="PS51257">
    <property type="entry name" value="PROKAR_LIPOPROTEIN"/>
    <property type="match status" value="1"/>
</dbReference>
<evidence type="ECO:0000313" key="2">
    <source>
        <dbReference type="EMBL" id="MBS2964882.1"/>
    </source>
</evidence>
<feature type="transmembrane region" description="Helical" evidence="1">
    <location>
        <begin position="37"/>
        <end position="58"/>
    </location>
</feature>
<reference evidence="2" key="1">
    <citation type="submission" date="2021-04" db="EMBL/GenBank/DDBJ databases">
        <title>Genome based classification of Actinospica acidithermotolerans sp. nov., an actinobacterium isolated from an Indonesian hot spring.</title>
        <authorList>
            <person name="Kusuma A.B."/>
            <person name="Putra K.E."/>
            <person name="Nafisah S."/>
            <person name="Loh J."/>
            <person name="Nouioui I."/>
            <person name="Goodfellow M."/>
        </authorList>
    </citation>
    <scope>NUCLEOTIDE SEQUENCE</scope>
    <source>
        <strain evidence="2">DSM 45618</strain>
    </source>
</reference>
<dbReference type="Proteomes" id="UP000677913">
    <property type="component" value="Unassembled WGS sequence"/>
</dbReference>
<dbReference type="EMBL" id="JAGSXH010000063">
    <property type="protein sequence ID" value="MBS2964882.1"/>
    <property type="molecule type" value="Genomic_DNA"/>
</dbReference>
<comment type="caution">
    <text evidence="2">The sequence shown here is derived from an EMBL/GenBank/DDBJ whole genome shotgun (WGS) entry which is preliminary data.</text>
</comment>
<evidence type="ECO:0008006" key="4">
    <source>
        <dbReference type="Google" id="ProtNLM"/>
    </source>
</evidence>
<keyword evidence="1" id="KW-1133">Transmembrane helix</keyword>
<feature type="transmembrane region" description="Helical" evidence="1">
    <location>
        <begin position="96"/>
        <end position="115"/>
    </location>
</feature>
<evidence type="ECO:0000256" key="1">
    <source>
        <dbReference type="SAM" id="Phobius"/>
    </source>
</evidence>
<keyword evidence="1" id="KW-0812">Transmembrane</keyword>
<feature type="transmembrane region" description="Helical" evidence="1">
    <location>
        <begin position="70"/>
        <end position="90"/>
    </location>
</feature>
<keyword evidence="3" id="KW-1185">Reference proteome</keyword>
<sequence>MQADDVRALRQSAVPTAVVAVACAAVAGAVVGGKGALGAALALLMVTLFFMISTVVVGRAARLGPQSMMVTALATYLVKIIVLAVVTAQFRDTTLFNGRAFGFTAIACVLCWSGFQVRAWMKAKTFYVEPGKL</sequence>
<protein>
    <recommendedName>
        <fullName evidence="4">ATP synthase protein I</fullName>
    </recommendedName>
</protein>
<proteinExistence type="predicted"/>
<evidence type="ECO:0000313" key="3">
    <source>
        <dbReference type="Proteomes" id="UP000677913"/>
    </source>
</evidence>
<keyword evidence="1" id="KW-0472">Membrane</keyword>